<evidence type="ECO:0000256" key="1">
    <source>
        <dbReference type="SAM" id="SignalP"/>
    </source>
</evidence>
<protein>
    <submittedName>
        <fullName evidence="2">Uncharacterized protein</fullName>
    </submittedName>
</protein>
<sequence length="54" mass="6336">MTFRFLHMLMVFPSSWSAATPWMRQRAEDSLLMKRVVADSRTADEYVNVVTAER</sequence>
<dbReference type="EMBL" id="DAAXOJ010000003">
    <property type="protein sequence ID" value="HAG1890850.1"/>
    <property type="molecule type" value="Genomic_DNA"/>
</dbReference>
<reference evidence="2" key="1">
    <citation type="journal article" date="2018" name="Genome Biol.">
        <title>SKESA: strategic k-mer extension for scrupulous assemblies.</title>
        <authorList>
            <person name="Souvorov A."/>
            <person name="Agarwala R."/>
            <person name="Lipman D.J."/>
        </authorList>
    </citation>
    <scope>NUCLEOTIDE SEQUENCE</scope>
    <source>
        <strain evidence="2">MA.CK_94/00000542</strain>
    </source>
</reference>
<reference evidence="2" key="2">
    <citation type="submission" date="2020-02" db="EMBL/GenBank/DDBJ databases">
        <authorList>
            <consortium name="NCBI Pathogen Detection Project"/>
        </authorList>
    </citation>
    <scope>NUCLEOTIDE SEQUENCE</scope>
    <source>
        <strain evidence="2">MA.CK_94/00000542</strain>
    </source>
</reference>
<feature type="chain" id="PRO_5028407545" evidence="1">
    <location>
        <begin position="19"/>
        <end position="54"/>
    </location>
</feature>
<keyword evidence="1" id="KW-0732">Signal</keyword>
<gene>
    <name evidence="2" type="ORF">G8W59_002851</name>
</gene>
<organism evidence="2">
    <name type="scientific">Salmonella enterica</name>
    <name type="common">Salmonella choleraesuis</name>
    <dbReference type="NCBI Taxonomy" id="28901"/>
    <lineage>
        <taxon>Bacteria</taxon>
        <taxon>Pseudomonadati</taxon>
        <taxon>Pseudomonadota</taxon>
        <taxon>Gammaproteobacteria</taxon>
        <taxon>Enterobacterales</taxon>
        <taxon>Enterobacteriaceae</taxon>
        <taxon>Salmonella</taxon>
    </lineage>
</organism>
<evidence type="ECO:0000313" key="2">
    <source>
        <dbReference type="EMBL" id="HAG1890850.1"/>
    </source>
</evidence>
<name>A0A759K8Z1_SALER</name>
<proteinExistence type="predicted"/>
<comment type="caution">
    <text evidence="2">The sequence shown here is derived from an EMBL/GenBank/DDBJ whole genome shotgun (WGS) entry which is preliminary data.</text>
</comment>
<feature type="signal peptide" evidence="1">
    <location>
        <begin position="1"/>
        <end position="18"/>
    </location>
</feature>
<dbReference type="AlphaFoldDB" id="A0A759K8Z1"/>
<accession>A0A759K8Z1</accession>